<dbReference type="Pfam" id="PF12705">
    <property type="entry name" value="PDDEXK_1"/>
    <property type="match status" value="1"/>
</dbReference>
<dbReference type="InterPro" id="IPR014153">
    <property type="entry name" value="Ds_break_AddB"/>
</dbReference>
<evidence type="ECO:0000256" key="1">
    <source>
        <dbReference type="SAM" id="MobiDB-lite"/>
    </source>
</evidence>
<keyword evidence="4" id="KW-1185">Reference proteome</keyword>
<gene>
    <name evidence="3" type="ORF">FHS89_000037</name>
</gene>
<dbReference type="InterPro" id="IPR038726">
    <property type="entry name" value="PDDEXK_AddAB-type"/>
</dbReference>
<evidence type="ECO:0000313" key="4">
    <source>
        <dbReference type="Proteomes" id="UP000553766"/>
    </source>
</evidence>
<organism evidence="3 4">
    <name type="scientific">Rubricella aquisinus</name>
    <dbReference type="NCBI Taxonomy" id="2028108"/>
    <lineage>
        <taxon>Bacteria</taxon>
        <taxon>Pseudomonadati</taxon>
        <taxon>Pseudomonadota</taxon>
        <taxon>Alphaproteobacteria</taxon>
        <taxon>Rhodobacterales</taxon>
        <taxon>Paracoccaceae</taxon>
        <taxon>Rubricella</taxon>
    </lineage>
</organism>
<feature type="domain" description="PD-(D/E)XK endonuclease-like" evidence="2">
    <location>
        <begin position="715"/>
        <end position="914"/>
    </location>
</feature>
<feature type="region of interest" description="Disordered" evidence="1">
    <location>
        <begin position="690"/>
        <end position="714"/>
    </location>
</feature>
<name>A0A840WFV4_9RHOB</name>
<evidence type="ECO:0000259" key="2">
    <source>
        <dbReference type="Pfam" id="PF12705"/>
    </source>
</evidence>
<proteinExistence type="predicted"/>
<dbReference type="RefSeq" id="WP_184007251.1">
    <property type="nucleotide sequence ID" value="NZ_JACIJS010000001.1"/>
</dbReference>
<reference evidence="3 4" key="1">
    <citation type="submission" date="2020-08" db="EMBL/GenBank/DDBJ databases">
        <title>Genomic Encyclopedia of Type Strains, Phase IV (KMG-IV): sequencing the most valuable type-strain genomes for metagenomic binning, comparative biology and taxonomic classification.</title>
        <authorList>
            <person name="Goeker M."/>
        </authorList>
    </citation>
    <scope>NUCLEOTIDE SEQUENCE [LARGE SCALE GENOMIC DNA]</scope>
    <source>
        <strain evidence="3 4">DSM 103377</strain>
    </source>
</reference>
<dbReference type="InterPro" id="IPR027417">
    <property type="entry name" value="P-loop_NTPase"/>
</dbReference>
<accession>A0A840WFV4</accession>
<dbReference type="EMBL" id="JACIJS010000001">
    <property type="protein sequence ID" value="MBB5514039.1"/>
    <property type="molecule type" value="Genomic_DNA"/>
</dbReference>
<protein>
    <submittedName>
        <fullName evidence="3">Double-strand break repair protein AddB</fullName>
    </submittedName>
</protein>
<comment type="caution">
    <text evidence="3">The sequence shown here is derived from an EMBL/GenBank/DDBJ whole genome shotgun (WGS) entry which is preliminary data.</text>
</comment>
<dbReference type="AlphaFoldDB" id="A0A840WFV4"/>
<dbReference type="NCBIfam" id="TIGR02786">
    <property type="entry name" value="addB_alphas"/>
    <property type="match status" value="1"/>
</dbReference>
<dbReference type="Proteomes" id="UP000553766">
    <property type="component" value="Unassembled WGS sequence"/>
</dbReference>
<sequence>MFEPQDEPRVFFIPLGADFGAHFADGLAARLIHLAPEDRARVSVMLNTARALRRVQDRLAAARPALGLMPQMRTVTDLDAFHLPPAVDGLRRRLHIARLVAELQARTPTLAPRAAVFDLAASLADLLDELQEADIPAQALRDIDLGAFAAHWAVGAQFVEILAQHWPAALAALEDGALDPGARQRLSVEGQVAAWRAAPPHHPIIAAGSTGSRGPTRALLTEIATLPQGAIVLPGLDHDLPAAMWADLAEDDFADHPQHGLAKLLRGLGMTPSDVAPWSDRGAGPGARGRLLSLALRPAPVTDQWRLEGPAQRAELPAATEGVTLLTAATPREEAQAIALAMRGAIAAGQTVALVTPDRDLSRRVSTALGRWGVLPDDSAGRPLNLTPPGIFLRLVMDAMGQGPSPVGLLALLQHPLAGGDGEARKAHLAHLEVAARRYLPGLAAPVDWERLCALPLARLEPDEDSHAWLRQIEDTLRPLRLNGDAPLADYIAAHRAVAEAVSKGQGSTLPLWEKEAGAEARKLFDRLTAAADAAAPLTLSEYRALVAQELAGTPVRAEGYRPYRGVSILGTLEARTQSADLVILGGLNDGTWPSLPGPDPWVNRAMRKQIGLTPPERRVGLSAHDFQNAASAGQVILSRAAKVDGTPTVPSRWLNRLTNLIKGLGPEGTAAFDAMAARGAMLIAQAKQLETPDERTPRARRPAPRPPVGVRPPTLSVTQIETLIRDPYAIYARHVLRLRKRDPVGELPDARDRGMALHDIMEQFSTHLKAGWPEDAGARFDAIVQDVLTARAPTPALRLLWESRIAAAREEILKQEQILIETGRPIALECRGERRMTTPAFTLTAKADRIDLMEDGTLRILDYKASDPPSKKQIEVFNKQLPLEAAIAAGTGFRGVGGSDVRALHIKGLKYDVEKGQLPERSLAVDPETVQAVWAGLAKLIAAYDGDSSTWPARIRPQFIQYESDYDHLSRFGEWSDGDTVSPEAVGR</sequence>
<evidence type="ECO:0000313" key="3">
    <source>
        <dbReference type="EMBL" id="MBB5514039.1"/>
    </source>
</evidence>
<dbReference type="SUPFAM" id="SSF52540">
    <property type="entry name" value="P-loop containing nucleoside triphosphate hydrolases"/>
    <property type="match status" value="1"/>
</dbReference>